<reference evidence="5 6" key="1">
    <citation type="submission" date="2020-04" db="EMBL/GenBank/DDBJ databases">
        <title>A Flavivirga sp. nov.</title>
        <authorList>
            <person name="Sun X."/>
        </authorList>
    </citation>
    <scope>NUCLEOTIDE SEQUENCE [LARGE SCALE GENOMIC DNA]</scope>
    <source>
        <strain evidence="5 6">Y03</strain>
    </source>
</reference>
<protein>
    <submittedName>
        <fullName evidence="5">Alpha/beta hydrolase</fullName>
    </submittedName>
</protein>
<keyword evidence="2 5" id="KW-0378">Hydrolase</keyword>
<dbReference type="EMBL" id="JABBHF010000011">
    <property type="protein sequence ID" value="NMH89276.1"/>
    <property type="molecule type" value="Genomic_DNA"/>
</dbReference>
<dbReference type="GO" id="GO:0016787">
    <property type="term" value="F:hydrolase activity"/>
    <property type="evidence" value="ECO:0007669"/>
    <property type="project" value="UniProtKB-KW"/>
</dbReference>
<accession>A0ABX1S0A4</accession>
<keyword evidence="6" id="KW-1185">Reference proteome</keyword>
<keyword evidence="3" id="KW-0732">Signal</keyword>
<evidence type="ECO:0000256" key="3">
    <source>
        <dbReference type="SAM" id="SignalP"/>
    </source>
</evidence>
<organism evidence="5 6">
    <name type="scientific">Flavivirga algicola</name>
    <dbReference type="NCBI Taxonomy" id="2729136"/>
    <lineage>
        <taxon>Bacteria</taxon>
        <taxon>Pseudomonadati</taxon>
        <taxon>Bacteroidota</taxon>
        <taxon>Flavobacteriia</taxon>
        <taxon>Flavobacteriales</taxon>
        <taxon>Flavobacteriaceae</taxon>
        <taxon>Flavivirga</taxon>
    </lineage>
</organism>
<sequence length="345" mass="39441">MKSSYFASLLLFLIATFSVAQNKSIKEEKFVSIGGIEQWITIKGEDRTKPIVLFIHGGPGSAMSQYDNAIYGKWEKDFILVHWDQRGAGRTYGRNAPAQLNEAYLIENPLTVEQMTKDGIELTKYLIDYLKKDKVILLGSSWGSLLGTEMALSNPELFYAYVGHSQIVNPSKGFIYAYEKTFAMAKKTIDTNAIEKLESFGKPPYNNPRSYGQILRIVKKYERTNSTPAPNTWFKLAPEYDNEKDNKNRYEGDDYSFCNFVGFKKLGVKSMVAEVDFNKTGLEFKIPIYLIQGEKDILTPKEMSKPYFDKIIAPKKEYFLLPNAAHGFNQSVVDKQYEVIKKIEY</sequence>
<dbReference type="PANTHER" id="PTHR43329">
    <property type="entry name" value="EPOXIDE HYDROLASE"/>
    <property type="match status" value="1"/>
</dbReference>
<comment type="caution">
    <text evidence="5">The sequence shown here is derived from an EMBL/GenBank/DDBJ whole genome shotgun (WGS) entry which is preliminary data.</text>
</comment>
<evidence type="ECO:0000313" key="5">
    <source>
        <dbReference type="EMBL" id="NMH89276.1"/>
    </source>
</evidence>
<dbReference type="InterPro" id="IPR002410">
    <property type="entry name" value="Peptidase_S33"/>
</dbReference>
<dbReference type="InterPro" id="IPR000073">
    <property type="entry name" value="AB_hydrolase_1"/>
</dbReference>
<evidence type="ECO:0000313" key="6">
    <source>
        <dbReference type="Proteomes" id="UP000746690"/>
    </source>
</evidence>
<proteinExistence type="inferred from homology"/>
<feature type="domain" description="AB hydrolase-1" evidence="4">
    <location>
        <begin position="50"/>
        <end position="326"/>
    </location>
</feature>
<dbReference type="RefSeq" id="WP_169676113.1">
    <property type="nucleotide sequence ID" value="NZ_JABBHF010000011.1"/>
</dbReference>
<evidence type="ECO:0000256" key="1">
    <source>
        <dbReference type="ARBA" id="ARBA00010088"/>
    </source>
</evidence>
<dbReference type="Gene3D" id="3.40.50.1820">
    <property type="entry name" value="alpha/beta hydrolase"/>
    <property type="match status" value="1"/>
</dbReference>
<name>A0ABX1S0A4_9FLAO</name>
<gene>
    <name evidence="5" type="ORF">HHX25_17320</name>
</gene>
<dbReference type="PRINTS" id="PR00793">
    <property type="entry name" value="PROAMNOPTASE"/>
</dbReference>
<feature type="signal peptide" evidence="3">
    <location>
        <begin position="1"/>
        <end position="20"/>
    </location>
</feature>
<dbReference type="Proteomes" id="UP000746690">
    <property type="component" value="Unassembled WGS sequence"/>
</dbReference>
<feature type="chain" id="PRO_5045303209" evidence="3">
    <location>
        <begin position="21"/>
        <end position="345"/>
    </location>
</feature>
<dbReference type="SUPFAM" id="SSF53474">
    <property type="entry name" value="alpha/beta-Hydrolases"/>
    <property type="match status" value="1"/>
</dbReference>
<dbReference type="Pfam" id="PF00561">
    <property type="entry name" value="Abhydrolase_1"/>
    <property type="match status" value="1"/>
</dbReference>
<evidence type="ECO:0000259" key="4">
    <source>
        <dbReference type="Pfam" id="PF00561"/>
    </source>
</evidence>
<evidence type="ECO:0000256" key="2">
    <source>
        <dbReference type="ARBA" id="ARBA00022801"/>
    </source>
</evidence>
<comment type="similarity">
    <text evidence="1">Belongs to the peptidase S33 family.</text>
</comment>
<dbReference type="InterPro" id="IPR029058">
    <property type="entry name" value="AB_hydrolase_fold"/>
</dbReference>